<evidence type="ECO:0000256" key="6">
    <source>
        <dbReference type="ARBA" id="ARBA00023170"/>
    </source>
</evidence>
<dbReference type="CDD" id="cd00637">
    <property type="entry name" value="7tm_classA_rhodopsin-like"/>
    <property type="match status" value="1"/>
</dbReference>
<evidence type="ECO:0000259" key="10">
    <source>
        <dbReference type="PROSITE" id="PS50262"/>
    </source>
</evidence>
<protein>
    <submittedName>
        <fullName evidence="12">Probable G-protein coupled receptor 83</fullName>
    </submittedName>
</protein>
<dbReference type="RefSeq" id="XP_013385384.1">
    <property type="nucleotide sequence ID" value="XM_013529930.1"/>
</dbReference>
<feature type="transmembrane region" description="Helical" evidence="9">
    <location>
        <begin position="95"/>
        <end position="116"/>
    </location>
</feature>
<evidence type="ECO:0000313" key="12">
    <source>
        <dbReference type="RefSeq" id="XP_013385384.1"/>
    </source>
</evidence>
<keyword evidence="2 8" id="KW-0812">Transmembrane</keyword>
<dbReference type="PANTHER" id="PTHR24238">
    <property type="entry name" value="G-PROTEIN COUPLED RECEPTOR"/>
    <property type="match status" value="1"/>
</dbReference>
<keyword evidence="6 8" id="KW-0675">Receptor</keyword>
<evidence type="ECO:0000256" key="1">
    <source>
        <dbReference type="ARBA" id="ARBA00004141"/>
    </source>
</evidence>
<sequence>MADSSCNMTSNIYQFLYRAEGIALFVMLSVISVTGAVGNALVFAVYWKKQDQQTSTFFIITLAVTDFITCIINVPFTLVMEFINLQIESDILCKLYLFLVTSTVPFSTFIMAAIAVDRYLCICHPLLHLMNLTRAKVTVGALACLAGFAGLMVGLCHGVYQLCPTYSINTTMEYTTDPTWSNYSMMAPFAQAVKLWEPSPDQEIRYTGFCRPNTFILGAEVRLSYKYFHISLYLVSLITIIVLYSLLFKSVIDRRRKKREQRAQVPTLLNGNKEATELHVVYNKKGSFTKTVGSRNNSHGNVDLPPEIEHRRLMEKARDRKANVKTALMLFVVAVVFIIGFLPAILMSSKILIPTNHDAAKIYFYFYFWNHVANPIIYSFMNENFRDEMRKLVRCC</sequence>
<organism evidence="11 12">
    <name type="scientific">Lingula anatina</name>
    <name type="common">Brachiopod</name>
    <name type="synonym">Lingula unguis</name>
    <dbReference type="NCBI Taxonomy" id="7574"/>
    <lineage>
        <taxon>Eukaryota</taxon>
        <taxon>Metazoa</taxon>
        <taxon>Spiralia</taxon>
        <taxon>Lophotrochozoa</taxon>
        <taxon>Brachiopoda</taxon>
        <taxon>Linguliformea</taxon>
        <taxon>Lingulata</taxon>
        <taxon>Lingulida</taxon>
        <taxon>Linguloidea</taxon>
        <taxon>Lingulidae</taxon>
        <taxon>Lingula</taxon>
    </lineage>
</organism>
<feature type="transmembrane region" description="Helical" evidence="9">
    <location>
        <begin position="22"/>
        <end position="45"/>
    </location>
</feature>
<feature type="domain" description="G-protein coupled receptors family 1 profile" evidence="10">
    <location>
        <begin position="38"/>
        <end position="378"/>
    </location>
</feature>
<keyword evidence="3 9" id="KW-1133">Transmembrane helix</keyword>
<dbReference type="GO" id="GO:0016020">
    <property type="term" value="C:membrane"/>
    <property type="evidence" value="ECO:0007669"/>
    <property type="project" value="UniProtKB-SubCell"/>
</dbReference>
<evidence type="ECO:0000256" key="2">
    <source>
        <dbReference type="ARBA" id="ARBA00022692"/>
    </source>
</evidence>
<feature type="transmembrane region" description="Helical" evidence="9">
    <location>
        <begin position="137"/>
        <end position="160"/>
    </location>
</feature>
<dbReference type="PRINTS" id="PR00237">
    <property type="entry name" value="GPCRRHODOPSN"/>
</dbReference>
<dbReference type="OMA" id="INTTMEY"/>
<dbReference type="PROSITE" id="PS00237">
    <property type="entry name" value="G_PROTEIN_RECEP_F1_1"/>
    <property type="match status" value="1"/>
</dbReference>
<dbReference type="Proteomes" id="UP000085678">
    <property type="component" value="Unplaced"/>
</dbReference>
<feature type="transmembrane region" description="Helical" evidence="9">
    <location>
        <begin position="57"/>
        <end position="83"/>
    </location>
</feature>
<keyword evidence="7 8" id="KW-0807">Transducer</keyword>
<evidence type="ECO:0000256" key="3">
    <source>
        <dbReference type="ARBA" id="ARBA00022989"/>
    </source>
</evidence>
<dbReference type="InterPro" id="IPR000276">
    <property type="entry name" value="GPCR_Rhodpsn"/>
</dbReference>
<keyword evidence="11" id="KW-1185">Reference proteome</keyword>
<feature type="transmembrane region" description="Helical" evidence="9">
    <location>
        <begin position="322"/>
        <end position="342"/>
    </location>
</feature>
<dbReference type="PANTHER" id="PTHR24238:SF47">
    <property type="entry name" value="ECDYSTEROIDS_DOPAMINE RECEPTOR-RELATED"/>
    <property type="match status" value="1"/>
</dbReference>
<evidence type="ECO:0000256" key="9">
    <source>
        <dbReference type="SAM" id="Phobius"/>
    </source>
</evidence>
<accession>A0A1S3HK61</accession>
<dbReference type="OrthoDB" id="5969463at2759"/>
<dbReference type="InParanoid" id="A0A1S3HK61"/>
<comment type="subcellular location">
    <subcellularLocation>
        <location evidence="1">Membrane</location>
        <topology evidence="1">Multi-pass membrane protein</topology>
    </subcellularLocation>
</comment>
<evidence type="ECO:0000313" key="11">
    <source>
        <dbReference type="Proteomes" id="UP000085678"/>
    </source>
</evidence>
<name>A0A1S3HK61_LINAN</name>
<feature type="transmembrane region" description="Helical" evidence="9">
    <location>
        <begin position="362"/>
        <end position="381"/>
    </location>
</feature>
<dbReference type="Pfam" id="PF00001">
    <property type="entry name" value="7tm_1"/>
    <property type="match status" value="2"/>
</dbReference>
<feature type="transmembrane region" description="Helical" evidence="9">
    <location>
        <begin position="230"/>
        <end position="252"/>
    </location>
</feature>
<dbReference type="KEGG" id="lak:106155213"/>
<evidence type="ECO:0000256" key="5">
    <source>
        <dbReference type="ARBA" id="ARBA00023136"/>
    </source>
</evidence>
<evidence type="ECO:0000256" key="4">
    <source>
        <dbReference type="ARBA" id="ARBA00023040"/>
    </source>
</evidence>
<dbReference type="SUPFAM" id="SSF81321">
    <property type="entry name" value="Family A G protein-coupled receptor-like"/>
    <property type="match status" value="1"/>
</dbReference>
<evidence type="ECO:0000256" key="8">
    <source>
        <dbReference type="RuleBase" id="RU000688"/>
    </source>
</evidence>
<evidence type="ECO:0000256" key="7">
    <source>
        <dbReference type="ARBA" id="ARBA00023224"/>
    </source>
</evidence>
<dbReference type="GeneID" id="106155213"/>
<dbReference type="Gene3D" id="1.20.1070.10">
    <property type="entry name" value="Rhodopsin 7-helix transmembrane proteins"/>
    <property type="match status" value="1"/>
</dbReference>
<keyword evidence="5 9" id="KW-0472">Membrane</keyword>
<reference evidence="12" key="1">
    <citation type="submission" date="2025-08" db="UniProtKB">
        <authorList>
            <consortium name="RefSeq"/>
        </authorList>
    </citation>
    <scope>IDENTIFICATION</scope>
    <source>
        <tissue evidence="12">Gonads</tissue>
    </source>
</reference>
<dbReference type="GO" id="GO:0004930">
    <property type="term" value="F:G protein-coupled receptor activity"/>
    <property type="evidence" value="ECO:0007669"/>
    <property type="project" value="UniProtKB-KW"/>
</dbReference>
<dbReference type="InterPro" id="IPR017452">
    <property type="entry name" value="GPCR_Rhodpsn_7TM"/>
</dbReference>
<keyword evidence="4 8" id="KW-0297">G-protein coupled receptor</keyword>
<dbReference type="AlphaFoldDB" id="A0A1S3HK61"/>
<gene>
    <name evidence="12" type="primary">LOC106155213</name>
</gene>
<comment type="similarity">
    <text evidence="8">Belongs to the G-protein coupled receptor 1 family.</text>
</comment>
<proteinExistence type="inferred from homology"/>
<dbReference type="PROSITE" id="PS50262">
    <property type="entry name" value="G_PROTEIN_RECEP_F1_2"/>
    <property type="match status" value="1"/>
</dbReference>
<dbReference type="STRING" id="7574.A0A1S3HK61"/>